<name>A0A934SSS9_9MICO</name>
<dbReference type="Pfam" id="PF10590">
    <property type="entry name" value="PNP_phzG_C"/>
    <property type="match status" value="1"/>
</dbReference>
<dbReference type="InterPro" id="IPR019576">
    <property type="entry name" value="Pyridoxamine_oxidase_dimer_C"/>
</dbReference>
<feature type="binding site" evidence="5">
    <location>
        <begin position="147"/>
        <end position="148"/>
    </location>
    <ligand>
        <name>FMN</name>
        <dbReference type="ChEBI" id="CHEBI:58210"/>
    </ligand>
</feature>
<feature type="domain" description="Pyridoxamine 5'-phosphate oxidase N-terminal" evidence="6">
    <location>
        <begin position="44"/>
        <end position="163"/>
    </location>
</feature>
<dbReference type="InterPro" id="IPR012349">
    <property type="entry name" value="Split_barrel_FMN-bd"/>
</dbReference>
<keyword evidence="4 8" id="KW-0560">Oxidoreductase</keyword>
<dbReference type="PANTHER" id="PTHR10851:SF0">
    <property type="entry name" value="PYRIDOXINE-5'-PHOSPHATE OXIDASE"/>
    <property type="match status" value="1"/>
</dbReference>
<dbReference type="GO" id="GO:0010181">
    <property type="term" value="F:FMN binding"/>
    <property type="evidence" value="ECO:0007669"/>
    <property type="project" value="InterPro"/>
</dbReference>
<keyword evidence="9" id="KW-1185">Reference proteome</keyword>
<dbReference type="InterPro" id="IPR000659">
    <property type="entry name" value="Pyridox_Oxase"/>
</dbReference>
<protein>
    <submittedName>
        <fullName evidence="8">Pyridoxal 5'-phosphate synthase</fullName>
        <ecNumber evidence="8">1.4.3.5</ecNumber>
    </submittedName>
</protein>
<dbReference type="SUPFAM" id="SSF50475">
    <property type="entry name" value="FMN-binding split barrel"/>
    <property type="match status" value="1"/>
</dbReference>
<dbReference type="EC" id="1.4.3.5" evidence="8"/>
<evidence type="ECO:0000259" key="6">
    <source>
        <dbReference type="Pfam" id="PF01243"/>
    </source>
</evidence>
<dbReference type="PIRSF" id="PIRSF000190">
    <property type="entry name" value="Pyd_amn-ph_oxd"/>
    <property type="match status" value="1"/>
</dbReference>
<keyword evidence="3 5" id="KW-0288">FMN</keyword>
<proteinExistence type="inferred from homology"/>
<dbReference type="Gene3D" id="2.30.110.10">
    <property type="entry name" value="Electron Transport, Fmn-binding Protein, Chain A"/>
    <property type="match status" value="1"/>
</dbReference>
<evidence type="ECO:0000313" key="8">
    <source>
        <dbReference type="EMBL" id="MBK4347474.1"/>
    </source>
</evidence>
<feature type="binding site" evidence="5">
    <location>
        <position position="192"/>
    </location>
    <ligand>
        <name>FMN</name>
        <dbReference type="ChEBI" id="CHEBI:58210"/>
    </ligand>
</feature>
<comment type="similarity">
    <text evidence="1">Belongs to the pyridoxamine 5'-phosphate oxidase family.</text>
</comment>
<comment type="cofactor">
    <cofactor evidence="5">
        <name>FMN</name>
        <dbReference type="ChEBI" id="CHEBI:58210"/>
    </cofactor>
    <text evidence="5">Binds 1 FMN per subunit.</text>
</comment>
<evidence type="ECO:0000313" key="9">
    <source>
        <dbReference type="Proteomes" id="UP000636458"/>
    </source>
</evidence>
<dbReference type="NCBIfam" id="NF004231">
    <property type="entry name" value="PRK05679.1"/>
    <property type="match status" value="1"/>
</dbReference>
<reference evidence="8" key="1">
    <citation type="submission" date="2021-01" db="EMBL/GenBank/DDBJ databases">
        <title>Lacisediminihabitans sp. nov. strain G11-30, isolated from Antarctic Soil.</title>
        <authorList>
            <person name="Li J."/>
        </authorList>
    </citation>
    <scope>NUCLEOTIDE SEQUENCE</scope>
    <source>
        <strain evidence="8">G11-30</strain>
    </source>
</reference>
<sequence>MTQADWRDRLRNLPVFSGTLPDFDPDAAPTDPLDLFEEWLGFAIDSGVSQPQAMALATAGSSGDPSVRTLLLKDITAEGLWFATLSTSPKGHDLAQNPRASVVLYWREQGRQIRVSGAVEAGSRELAESDFLRRHPNARAIAAVGTQSQPIADQAVYDRAIAEQQARIAANPDYVPEDWVAYLLRPQTWEFWQAARERDQVRLRYSRNGDQWSRDILWP</sequence>
<organism evidence="8 9">
    <name type="scientific">Lacisediminihabitans changchengi</name>
    <dbReference type="NCBI Taxonomy" id="2787634"/>
    <lineage>
        <taxon>Bacteria</taxon>
        <taxon>Bacillati</taxon>
        <taxon>Actinomycetota</taxon>
        <taxon>Actinomycetes</taxon>
        <taxon>Micrococcales</taxon>
        <taxon>Microbacteriaceae</taxon>
        <taxon>Lacisediminihabitans</taxon>
    </lineage>
</organism>
<dbReference type="GO" id="GO:0008615">
    <property type="term" value="P:pyridoxine biosynthetic process"/>
    <property type="evidence" value="ECO:0007669"/>
    <property type="project" value="InterPro"/>
</dbReference>
<evidence type="ECO:0000259" key="7">
    <source>
        <dbReference type="Pfam" id="PF10590"/>
    </source>
</evidence>
<gene>
    <name evidence="8" type="ORF">IV501_07505</name>
</gene>
<feature type="binding site" evidence="5">
    <location>
        <position position="112"/>
    </location>
    <ligand>
        <name>FMN</name>
        <dbReference type="ChEBI" id="CHEBI:58210"/>
    </ligand>
</feature>
<accession>A0A934SSS9</accession>
<dbReference type="Pfam" id="PF01243">
    <property type="entry name" value="PNPOx_N"/>
    <property type="match status" value="1"/>
</dbReference>
<feature type="binding site" evidence="5">
    <location>
        <position position="202"/>
    </location>
    <ligand>
        <name>FMN</name>
        <dbReference type="ChEBI" id="CHEBI:58210"/>
    </ligand>
</feature>
<dbReference type="RefSeq" id="WP_200555820.1">
    <property type="nucleotide sequence ID" value="NZ_JAEPES010000002.1"/>
</dbReference>
<evidence type="ECO:0000256" key="1">
    <source>
        <dbReference type="ARBA" id="ARBA00007301"/>
    </source>
</evidence>
<evidence type="ECO:0000256" key="5">
    <source>
        <dbReference type="PIRSR" id="PIRSR000190-2"/>
    </source>
</evidence>
<dbReference type="Proteomes" id="UP000636458">
    <property type="component" value="Unassembled WGS sequence"/>
</dbReference>
<feature type="domain" description="Pyridoxine 5'-phosphate oxidase dimerisation C-terminal" evidence="7">
    <location>
        <begin position="179"/>
        <end position="219"/>
    </location>
</feature>
<evidence type="ECO:0000256" key="2">
    <source>
        <dbReference type="ARBA" id="ARBA00022630"/>
    </source>
</evidence>
<dbReference type="PANTHER" id="PTHR10851">
    <property type="entry name" value="PYRIDOXINE-5-PHOSPHATE OXIDASE"/>
    <property type="match status" value="1"/>
</dbReference>
<dbReference type="InterPro" id="IPR011576">
    <property type="entry name" value="Pyridox_Oxase_N"/>
</dbReference>
<dbReference type="EMBL" id="JAEPES010000002">
    <property type="protein sequence ID" value="MBK4347474.1"/>
    <property type="molecule type" value="Genomic_DNA"/>
</dbReference>
<evidence type="ECO:0000256" key="3">
    <source>
        <dbReference type="ARBA" id="ARBA00022643"/>
    </source>
</evidence>
<evidence type="ECO:0000256" key="4">
    <source>
        <dbReference type="ARBA" id="ARBA00023002"/>
    </source>
</evidence>
<feature type="binding site" evidence="5">
    <location>
        <position position="90"/>
    </location>
    <ligand>
        <name>FMN</name>
        <dbReference type="ChEBI" id="CHEBI:58210"/>
    </ligand>
</feature>
<dbReference type="AlphaFoldDB" id="A0A934SSS9"/>
<comment type="caution">
    <text evidence="8">The sequence shown here is derived from an EMBL/GenBank/DDBJ whole genome shotgun (WGS) entry which is preliminary data.</text>
</comment>
<keyword evidence="2" id="KW-0285">Flavoprotein</keyword>
<dbReference type="GO" id="GO:0004733">
    <property type="term" value="F:pyridoxamine phosphate oxidase activity"/>
    <property type="evidence" value="ECO:0007669"/>
    <property type="project" value="UniProtKB-EC"/>
</dbReference>
<feature type="binding site" evidence="5">
    <location>
        <begin position="68"/>
        <end position="73"/>
    </location>
    <ligand>
        <name>FMN</name>
        <dbReference type="ChEBI" id="CHEBI:58210"/>
    </ligand>
</feature>